<dbReference type="Gene3D" id="3.40.50.410">
    <property type="entry name" value="von Willebrand factor, type A domain"/>
    <property type="match status" value="1"/>
</dbReference>
<dbReference type="RefSeq" id="WP_377933163.1">
    <property type="nucleotide sequence ID" value="NZ_JBHUMF010000011.1"/>
</dbReference>
<evidence type="ECO:0000256" key="3">
    <source>
        <dbReference type="SAM" id="SignalP"/>
    </source>
</evidence>
<reference evidence="6" key="1">
    <citation type="journal article" date="2019" name="Int. J. Syst. Evol. Microbiol.">
        <title>The Global Catalogue of Microorganisms (GCM) 10K type strain sequencing project: providing services to taxonomists for standard genome sequencing and annotation.</title>
        <authorList>
            <consortium name="The Broad Institute Genomics Platform"/>
            <consortium name="The Broad Institute Genome Sequencing Center for Infectious Disease"/>
            <person name="Wu L."/>
            <person name="Ma J."/>
        </authorList>
    </citation>
    <scope>NUCLEOTIDE SEQUENCE [LARGE SCALE GENOMIC DNA]</scope>
    <source>
        <strain evidence="6">KCTC 3913</strain>
    </source>
</reference>
<dbReference type="SMART" id="SM00327">
    <property type="entry name" value="VWA"/>
    <property type="match status" value="1"/>
</dbReference>
<protein>
    <submittedName>
        <fullName evidence="5">VWA domain-containing protein</fullName>
    </submittedName>
</protein>
<feature type="region of interest" description="Disordered" evidence="2">
    <location>
        <begin position="28"/>
        <end position="47"/>
    </location>
</feature>
<sequence length="463" mass="52638">MKKKFYLLIFIVFSLLLVGCSDTGETTKSKEQVNEEEELGKQEKDKVNDKTSLVDNKAFENLPNLPEDTMGLVQQLPGEYANEDVLTDENEQEIIEKIKNLPSLPKNATEDEYNKYFQYIYSLAATDFPNPEDIVNKWEFSMYGNPDLPDSKYQFKDNYNIEIILDSSGSMGFQIDGKTQMELAKEAINEFVSNVPEEANISLRVYGHKGTGDDSDKAMSCSSTEQVYGFKKYNQESFNQALNQFQPSGWTPIAGALKESMKEFKDYNKETNTNLIYLVSDGIETCNGDPVEVAKSFATSNISPIINVIGFNVDSEAQVQLQKVAESAKGIYTTVSNGEQLKNEFERAQEILERWESWKGDALSDAEAEEIDNSFDILGFSNDWNYIADGQSLNISYLITIFREQGKLTFEQADHLKDKANQMEQLIENSREEILKDLNSVNDTKIEELKRQINEKYNTNTQT</sequence>
<dbReference type="SUPFAM" id="SSF53300">
    <property type="entry name" value="vWA-like"/>
    <property type="match status" value="1"/>
</dbReference>
<dbReference type="Proteomes" id="UP001597506">
    <property type="component" value="Unassembled WGS sequence"/>
</dbReference>
<organism evidence="5 6">
    <name type="scientific">Bacillus seohaeanensis</name>
    <dbReference type="NCBI Taxonomy" id="284580"/>
    <lineage>
        <taxon>Bacteria</taxon>
        <taxon>Bacillati</taxon>
        <taxon>Bacillota</taxon>
        <taxon>Bacilli</taxon>
        <taxon>Bacillales</taxon>
        <taxon>Bacillaceae</taxon>
        <taxon>Bacillus</taxon>
    </lineage>
</organism>
<dbReference type="InterPro" id="IPR036465">
    <property type="entry name" value="vWFA_dom_sf"/>
</dbReference>
<feature type="coiled-coil region" evidence="1">
    <location>
        <begin position="413"/>
        <end position="455"/>
    </location>
</feature>
<name>A0ABW5RP14_9BACI</name>
<proteinExistence type="predicted"/>
<keyword evidence="3" id="KW-0732">Signal</keyword>
<dbReference type="Pfam" id="PF00092">
    <property type="entry name" value="VWA"/>
    <property type="match status" value="1"/>
</dbReference>
<feature type="domain" description="VWFA" evidence="4">
    <location>
        <begin position="160"/>
        <end position="351"/>
    </location>
</feature>
<dbReference type="EMBL" id="JBHUMF010000011">
    <property type="protein sequence ID" value="MFD2680046.1"/>
    <property type="molecule type" value="Genomic_DNA"/>
</dbReference>
<feature type="signal peptide" evidence="3">
    <location>
        <begin position="1"/>
        <end position="23"/>
    </location>
</feature>
<feature type="chain" id="PRO_5045537246" evidence="3">
    <location>
        <begin position="24"/>
        <end position="463"/>
    </location>
</feature>
<keyword evidence="1" id="KW-0175">Coiled coil</keyword>
<keyword evidence="6" id="KW-1185">Reference proteome</keyword>
<evidence type="ECO:0000313" key="5">
    <source>
        <dbReference type="EMBL" id="MFD2680046.1"/>
    </source>
</evidence>
<dbReference type="InterPro" id="IPR002035">
    <property type="entry name" value="VWF_A"/>
</dbReference>
<evidence type="ECO:0000313" key="6">
    <source>
        <dbReference type="Proteomes" id="UP001597506"/>
    </source>
</evidence>
<evidence type="ECO:0000256" key="2">
    <source>
        <dbReference type="SAM" id="MobiDB-lite"/>
    </source>
</evidence>
<accession>A0ABW5RP14</accession>
<evidence type="ECO:0000256" key="1">
    <source>
        <dbReference type="SAM" id="Coils"/>
    </source>
</evidence>
<dbReference type="PROSITE" id="PS50234">
    <property type="entry name" value="VWFA"/>
    <property type="match status" value="1"/>
</dbReference>
<comment type="caution">
    <text evidence="5">The sequence shown here is derived from an EMBL/GenBank/DDBJ whole genome shotgun (WGS) entry which is preliminary data.</text>
</comment>
<evidence type="ECO:0000259" key="4">
    <source>
        <dbReference type="PROSITE" id="PS50234"/>
    </source>
</evidence>
<gene>
    <name evidence="5" type="ORF">ACFSUL_04705</name>
</gene>
<dbReference type="PROSITE" id="PS51257">
    <property type="entry name" value="PROKAR_LIPOPROTEIN"/>
    <property type="match status" value="1"/>
</dbReference>